<dbReference type="EMBL" id="WMZU01000013">
    <property type="protein sequence ID" value="MTS27568.1"/>
    <property type="molecule type" value="Genomic_DNA"/>
</dbReference>
<dbReference type="InterPro" id="IPR005094">
    <property type="entry name" value="Endonuclease_MobA/VirD2"/>
</dbReference>
<protein>
    <submittedName>
        <fullName evidence="3">Relaxase/mobilization nuclease domain-containing protein</fullName>
    </submittedName>
</protein>
<reference evidence="3 4" key="1">
    <citation type="journal article" date="2019" name="Nat. Med.">
        <title>A library of human gut bacterial isolates paired with longitudinal multiomics data enables mechanistic microbiome research.</title>
        <authorList>
            <person name="Poyet M."/>
            <person name="Groussin M."/>
            <person name="Gibbons S.M."/>
            <person name="Avila-Pacheco J."/>
            <person name="Jiang X."/>
            <person name="Kearney S.M."/>
            <person name="Perrotta A.R."/>
            <person name="Berdy B."/>
            <person name="Zhao S."/>
            <person name="Lieberman T.D."/>
            <person name="Swanson P.K."/>
            <person name="Smith M."/>
            <person name="Roesemann S."/>
            <person name="Alexander J.E."/>
            <person name="Rich S.A."/>
            <person name="Livny J."/>
            <person name="Vlamakis H."/>
            <person name="Clish C."/>
            <person name="Bullock K."/>
            <person name="Deik A."/>
            <person name="Scott J."/>
            <person name="Pierce K.A."/>
            <person name="Xavier R.J."/>
            <person name="Alm E.J."/>
        </authorList>
    </citation>
    <scope>NUCLEOTIDE SEQUENCE [LARGE SCALE GENOMIC DNA]</scope>
    <source>
        <strain evidence="3 4">BIOML-A4</strain>
    </source>
</reference>
<name>A0A6L6LT69_9FIRM</name>
<evidence type="ECO:0000256" key="1">
    <source>
        <dbReference type="SAM" id="MobiDB-lite"/>
    </source>
</evidence>
<evidence type="ECO:0000313" key="4">
    <source>
        <dbReference type="Proteomes" id="UP000472755"/>
    </source>
</evidence>
<dbReference type="RefSeq" id="WP_155202147.1">
    <property type="nucleotide sequence ID" value="NZ_WMZN01000013.1"/>
</dbReference>
<evidence type="ECO:0000259" key="2">
    <source>
        <dbReference type="Pfam" id="PF03432"/>
    </source>
</evidence>
<comment type="caution">
    <text evidence="3">The sequence shown here is derived from an EMBL/GenBank/DDBJ whole genome shotgun (WGS) entry which is preliminary data.</text>
</comment>
<feature type="domain" description="MobA/VirD2-like nuclease" evidence="2">
    <location>
        <begin position="30"/>
        <end position="153"/>
    </location>
</feature>
<gene>
    <name evidence="3" type="ORF">GMD59_09740</name>
</gene>
<dbReference type="AlphaFoldDB" id="A0A6L6LT69"/>
<organism evidence="3 4">
    <name type="scientific">Ruthenibacterium lactatiformans</name>
    <dbReference type="NCBI Taxonomy" id="1550024"/>
    <lineage>
        <taxon>Bacteria</taxon>
        <taxon>Bacillati</taxon>
        <taxon>Bacillota</taxon>
        <taxon>Clostridia</taxon>
        <taxon>Eubacteriales</taxon>
        <taxon>Oscillospiraceae</taxon>
        <taxon>Ruthenibacterium</taxon>
    </lineage>
</organism>
<dbReference type="Proteomes" id="UP000472755">
    <property type="component" value="Unassembled WGS sequence"/>
</dbReference>
<sequence>MATVTFIKYKRQTGGTLRSVAQYVSQAKKTVAQTGHPLASGLNCTPHLAAQEFIATRVTHRKDSPVWFYHYVQSFSPEEKITGEQAHRLAKEFAARAWPDNEVLITTHLDAAHFHTHFIVNSVCYGTGRMLRQGPGTLHALRQISDELCMKYGFSVLPREQGKNRTHGMDGREYRSAAKGESWKFRLIATIDQCMRYASNKEEFIALMQSDGYGVRWTDSRKSITYTTPQGMKCRDDRLHSERYRKEVMELELRTRTEIIHGRTEAAESIPVFFAAAADYTSAGANTTGLEGTADCNGPIRAPSFGPDSRFAGAFHPDGCLPHPAPDRGPVAGCGPDTDAAATGWEEERAAFLCAQVGAAANPLAQPDSRTGSVPGSWRYALGSMVQLGKALEPAPSDFPVKDSTVKPRHTDRKLWQIQRRKKIALGHKPDDQENESVWQHSL</sequence>
<accession>A0A6L6LT69</accession>
<evidence type="ECO:0000313" key="3">
    <source>
        <dbReference type="EMBL" id="MTS27568.1"/>
    </source>
</evidence>
<proteinExistence type="predicted"/>
<feature type="region of interest" description="Disordered" evidence="1">
    <location>
        <begin position="424"/>
        <end position="443"/>
    </location>
</feature>
<dbReference type="Pfam" id="PF03432">
    <property type="entry name" value="Relaxase"/>
    <property type="match status" value="1"/>
</dbReference>